<comment type="caution">
    <text evidence="1">The sequence shown here is derived from an EMBL/GenBank/DDBJ whole genome shotgun (WGS) entry which is preliminary data.</text>
</comment>
<protein>
    <recommendedName>
        <fullName evidence="3">Methyltransferase type 11 domain-containing protein</fullName>
    </recommendedName>
</protein>
<evidence type="ECO:0000313" key="2">
    <source>
        <dbReference type="Proteomes" id="UP000178538"/>
    </source>
</evidence>
<evidence type="ECO:0000313" key="1">
    <source>
        <dbReference type="EMBL" id="OHA91080.1"/>
    </source>
</evidence>
<accession>A0A1G2T1C3</accession>
<dbReference type="CDD" id="cd02440">
    <property type="entry name" value="AdoMet_MTases"/>
    <property type="match status" value="1"/>
</dbReference>
<dbReference type="AlphaFoldDB" id="A0A1G2T1C3"/>
<gene>
    <name evidence="1" type="ORF">A2832_00695</name>
</gene>
<organism evidence="1 2">
    <name type="scientific">Candidatus Zambryskibacteria bacterium RIFCSPHIGHO2_01_FULL_44_22b</name>
    <dbReference type="NCBI Taxonomy" id="1802737"/>
    <lineage>
        <taxon>Bacteria</taxon>
        <taxon>Candidatus Zambryskiibacteriota</taxon>
    </lineage>
</organism>
<reference evidence="1 2" key="1">
    <citation type="journal article" date="2016" name="Nat. Commun.">
        <title>Thousands of microbial genomes shed light on interconnected biogeochemical processes in an aquifer system.</title>
        <authorList>
            <person name="Anantharaman K."/>
            <person name="Brown C.T."/>
            <person name="Hug L.A."/>
            <person name="Sharon I."/>
            <person name="Castelle C.J."/>
            <person name="Probst A.J."/>
            <person name="Thomas B.C."/>
            <person name="Singh A."/>
            <person name="Wilkins M.J."/>
            <person name="Karaoz U."/>
            <person name="Brodie E.L."/>
            <person name="Williams K.H."/>
            <person name="Hubbard S.S."/>
            <person name="Banfield J.F."/>
        </authorList>
    </citation>
    <scope>NUCLEOTIDE SEQUENCE [LARGE SCALE GENOMIC DNA]</scope>
</reference>
<dbReference type="STRING" id="1802737.A2832_00695"/>
<dbReference type="Pfam" id="PF13489">
    <property type="entry name" value="Methyltransf_23"/>
    <property type="match status" value="1"/>
</dbReference>
<dbReference type="Gene3D" id="3.40.50.150">
    <property type="entry name" value="Vaccinia Virus protein VP39"/>
    <property type="match status" value="1"/>
</dbReference>
<sequence length="233" mass="26579">MTHQGVNAEEHLVEHYSALENLKYDFRNYNLFNLVSRLVKGESVVDIGCGPASFLSILKARGKSVAGVEPARGMRELAEKLNPEIPVSLDLNLNEKVDTVTMLDVLEHIEDDSGQVKKIYSVLKSGGEFIFVVPANPFLHGLRDRQMGHYRRYSKKQISRLLTANGFKIKHLRFWNALGFFPYLISEKILRKPLESNFRHKGSRALDLWFRWVENNFDFGFGLSIIGIAKKNG</sequence>
<evidence type="ECO:0008006" key="3">
    <source>
        <dbReference type="Google" id="ProtNLM"/>
    </source>
</evidence>
<dbReference type="EMBL" id="MHVG01000007">
    <property type="protein sequence ID" value="OHA91080.1"/>
    <property type="molecule type" value="Genomic_DNA"/>
</dbReference>
<dbReference type="InterPro" id="IPR029063">
    <property type="entry name" value="SAM-dependent_MTases_sf"/>
</dbReference>
<name>A0A1G2T1C3_9BACT</name>
<dbReference type="SUPFAM" id="SSF53335">
    <property type="entry name" value="S-adenosyl-L-methionine-dependent methyltransferases"/>
    <property type="match status" value="1"/>
</dbReference>
<proteinExistence type="predicted"/>
<dbReference type="Proteomes" id="UP000178538">
    <property type="component" value="Unassembled WGS sequence"/>
</dbReference>
<dbReference type="PANTHER" id="PTHR43861">
    <property type="entry name" value="TRANS-ACONITATE 2-METHYLTRANSFERASE-RELATED"/>
    <property type="match status" value="1"/>
</dbReference>